<dbReference type="Gene3D" id="1.10.530.10">
    <property type="match status" value="1"/>
</dbReference>
<evidence type="ECO:0000259" key="1">
    <source>
        <dbReference type="Pfam" id="PF13406"/>
    </source>
</evidence>
<protein>
    <submittedName>
        <fullName evidence="2">Membrane-bound lytic murein transglycosylase B</fullName>
    </submittedName>
</protein>
<dbReference type="EMBL" id="FWXJ01000002">
    <property type="protein sequence ID" value="SMC33462.1"/>
    <property type="molecule type" value="Genomic_DNA"/>
</dbReference>
<feature type="domain" description="Transglycosylase SLT" evidence="1">
    <location>
        <begin position="66"/>
        <end position="369"/>
    </location>
</feature>
<dbReference type="GO" id="GO:0008933">
    <property type="term" value="F:peptidoglycan lytic transglycosylase activity"/>
    <property type="evidence" value="ECO:0007669"/>
    <property type="project" value="TreeGrafter"/>
</dbReference>
<proteinExistence type="predicted"/>
<dbReference type="OrthoDB" id="9772911at2"/>
<reference evidence="2 3" key="1">
    <citation type="submission" date="2017-04" db="EMBL/GenBank/DDBJ databases">
        <authorList>
            <person name="Afonso C.L."/>
            <person name="Miller P.J."/>
            <person name="Scott M.A."/>
            <person name="Spackman E."/>
            <person name="Goraichik I."/>
            <person name="Dimitrov K.M."/>
            <person name="Suarez D.L."/>
            <person name="Swayne D.E."/>
        </authorList>
    </citation>
    <scope>NUCLEOTIDE SEQUENCE [LARGE SCALE GENOMIC DNA]</scope>
    <source>
        <strain evidence="2 3">VK13</strain>
    </source>
</reference>
<sequence>MIFTKKFNIVLTTFCVVFSLTGSFSRVDAQPIAGSKTISSKEISDDTVILSQAQLLDLFLIEVGLRKNLSISTLREVFADVTPQLTAKKYIAPPPGVISKKNWLKYRQNAQDSSRVQAGQKFWRTYQVELSQIEKSTGIPAALIVGILGIETIYGKNMGRFPVRDVLVTLAFDYPDTPNRIARSQMFKEQLADLISFCSPSGQIDNPMVFKECLTQPSSFAGAIGMPQFMPTSLLKYATDGDKDGLIDLRNSPIDAMASIANFLLIHGWVVDQPILLPVNRNINALEAVQKIADGDPNPKWTLSQLKAMKIIETIPQGLNPTELALIVDLPEIDLKGNESTTYWVGLKNFEVITQYNRSFFYAMAVTEFGYTVANLIDDKITNPVSFDTLNSAKREKLRSINNGHRGHKPQKRL</sequence>
<gene>
    <name evidence="2" type="ORF">SAMN06296008_102209</name>
</gene>
<dbReference type="STRING" id="1938817.SAMN06296008_102209"/>
<organism evidence="2 3">
    <name type="scientific">Polynucleobacter kasalickyi</name>
    <dbReference type="NCBI Taxonomy" id="1938817"/>
    <lineage>
        <taxon>Bacteria</taxon>
        <taxon>Pseudomonadati</taxon>
        <taxon>Pseudomonadota</taxon>
        <taxon>Betaproteobacteria</taxon>
        <taxon>Burkholderiales</taxon>
        <taxon>Burkholderiaceae</taxon>
        <taxon>Polynucleobacter</taxon>
    </lineage>
</organism>
<dbReference type="InterPro" id="IPR023346">
    <property type="entry name" value="Lysozyme-like_dom_sf"/>
</dbReference>
<dbReference type="RefSeq" id="WP_084282552.1">
    <property type="nucleotide sequence ID" value="NZ_FWXJ01000002.1"/>
</dbReference>
<dbReference type="InterPro" id="IPR043426">
    <property type="entry name" value="MltB-like"/>
</dbReference>
<dbReference type="PANTHER" id="PTHR30163">
    <property type="entry name" value="MEMBRANE-BOUND LYTIC MUREIN TRANSGLYCOSYLASE B"/>
    <property type="match status" value="1"/>
</dbReference>
<dbReference type="Gene3D" id="1.10.8.350">
    <property type="entry name" value="Bacterial muramidase"/>
    <property type="match status" value="1"/>
</dbReference>
<dbReference type="Pfam" id="PF13406">
    <property type="entry name" value="SLT_2"/>
    <property type="match status" value="1"/>
</dbReference>
<dbReference type="PANTHER" id="PTHR30163:SF9">
    <property type="entry name" value="MEMBRANE-BOUND LYTIC MUREIN TRANSGLYCOSYLASE B"/>
    <property type="match status" value="1"/>
</dbReference>
<dbReference type="Proteomes" id="UP000192708">
    <property type="component" value="Unassembled WGS sequence"/>
</dbReference>
<name>A0A1W1YBB1_9BURK</name>
<dbReference type="InterPro" id="IPR031304">
    <property type="entry name" value="SLT_2"/>
</dbReference>
<dbReference type="AlphaFoldDB" id="A0A1W1YBB1"/>
<evidence type="ECO:0000313" key="3">
    <source>
        <dbReference type="Proteomes" id="UP000192708"/>
    </source>
</evidence>
<dbReference type="SUPFAM" id="SSF53955">
    <property type="entry name" value="Lysozyme-like"/>
    <property type="match status" value="1"/>
</dbReference>
<dbReference type="GO" id="GO:0009253">
    <property type="term" value="P:peptidoglycan catabolic process"/>
    <property type="evidence" value="ECO:0007669"/>
    <property type="project" value="TreeGrafter"/>
</dbReference>
<keyword evidence="3" id="KW-1185">Reference proteome</keyword>
<evidence type="ECO:0000313" key="2">
    <source>
        <dbReference type="EMBL" id="SMC33462.1"/>
    </source>
</evidence>
<dbReference type="CDD" id="cd13399">
    <property type="entry name" value="Slt35-like"/>
    <property type="match status" value="1"/>
</dbReference>
<accession>A0A1W1YBB1</accession>